<organism evidence="3 4">
    <name type="scientific">Spirosoma endbachense</name>
    <dbReference type="NCBI Taxonomy" id="2666025"/>
    <lineage>
        <taxon>Bacteria</taxon>
        <taxon>Pseudomonadati</taxon>
        <taxon>Bacteroidota</taxon>
        <taxon>Cytophagia</taxon>
        <taxon>Cytophagales</taxon>
        <taxon>Cytophagaceae</taxon>
        <taxon>Spirosoma</taxon>
    </lineage>
</organism>
<feature type="transmembrane region" description="Helical" evidence="1">
    <location>
        <begin position="85"/>
        <end position="103"/>
    </location>
</feature>
<evidence type="ECO:0000256" key="1">
    <source>
        <dbReference type="SAM" id="Phobius"/>
    </source>
</evidence>
<keyword evidence="1" id="KW-0812">Transmembrane</keyword>
<feature type="signal peptide" evidence="2">
    <location>
        <begin position="1"/>
        <end position="19"/>
    </location>
</feature>
<dbReference type="Proteomes" id="UP000464577">
    <property type="component" value="Chromosome"/>
</dbReference>
<feature type="transmembrane region" description="Helical" evidence="1">
    <location>
        <begin position="109"/>
        <end position="128"/>
    </location>
</feature>
<dbReference type="AlphaFoldDB" id="A0A6P1VQK1"/>
<keyword evidence="2" id="KW-0732">Signal</keyword>
<gene>
    <name evidence="3" type="ORF">GJR95_10285</name>
</gene>
<name>A0A6P1VQK1_9BACT</name>
<feature type="chain" id="PRO_5026836818" description="DUF2178 domain-containing protein" evidence="2">
    <location>
        <begin position="20"/>
        <end position="134"/>
    </location>
</feature>
<dbReference type="KEGG" id="senf:GJR95_10285"/>
<accession>A0A6P1VQK1</accession>
<proteinExistence type="predicted"/>
<evidence type="ECO:0000256" key="2">
    <source>
        <dbReference type="SAM" id="SignalP"/>
    </source>
</evidence>
<keyword evidence="1" id="KW-0472">Membrane</keyword>
<dbReference type="RefSeq" id="WP_162385785.1">
    <property type="nucleotide sequence ID" value="NZ_CP045997.1"/>
</dbReference>
<sequence>MKQLIRVLTALATPLTVQAQTTTPYIDRDLFAVCVTIVGGGFVLLFILEVIKRLFDFLLKRKALELGLQQAPTTSQPNYTSPIKWFAIWIGLGIGLTIIYYTFPLGIHSLAIMSFCLAASFLSYFIFLKQSANK</sequence>
<feature type="transmembrane region" description="Helical" evidence="1">
    <location>
        <begin position="29"/>
        <end position="51"/>
    </location>
</feature>
<evidence type="ECO:0008006" key="5">
    <source>
        <dbReference type="Google" id="ProtNLM"/>
    </source>
</evidence>
<evidence type="ECO:0000313" key="4">
    <source>
        <dbReference type="Proteomes" id="UP000464577"/>
    </source>
</evidence>
<reference evidence="3 4" key="1">
    <citation type="submission" date="2019-11" db="EMBL/GenBank/DDBJ databases">
        <title>Spirosoma endbachense sp. nov., isolated from a natural salt meadow.</title>
        <authorList>
            <person name="Rojas J."/>
            <person name="Ambika Manirajan B."/>
            <person name="Ratering S."/>
            <person name="Suarez C."/>
            <person name="Geissler-Plaum R."/>
            <person name="Schnell S."/>
        </authorList>
    </citation>
    <scope>NUCLEOTIDE SEQUENCE [LARGE SCALE GENOMIC DNA]</scope>
    <source>
        <strain evidence="3 4">I-24</strain>
    </source>
</reference>
<evidence type="ECO:0000313" key="3">
    <source>
        <dbReference type="EMBL" id="QHV95373.1"/>
    </source>
</evidence>
<keyword evidence="1" id="KW-1133">Transmembrane helix</keyword>
<protein>
    <recommendedName>
        <fullName evidence="5">DUF2178 domain-containing protein</fullName>
    </recommendedName>
</protein>
<dbReference type="EMBL" id="CP045997">
    <property type="protein sequence ID" value="QHV95373.1"/>
    <property type="molecule type" value="Genomic_DNA"/>
</dbReference>
<keyword evidence="4" id="KW-1185">Reference proteome</keyword>